<accession>A0A6A6TJ19</accession>
<feature type="compositionally biased region" description="Basic and acidic residues" evidence="1">
    <location>
        <begin position="158"/>
        <end position="170"/>
    </location>
</feature>
<dbReference type="Proteomes" id="UP000799324">
    <property type="component" value="Unassembled WGS sequence"/>
</dbReference>
<feature type="region of interest" description="Disordered" evidence="1">
    <location>
        <begin position="1"/>
        <end position="20"/>
    </location>
</feature>
<organism evidence="2 3">
    <name type="scientific">Lophiostoma macrostomum CBS 122681</name>
    <dbReference type="NCBI Taxonomy" id="1314788"/>
    <lineage>
        <taxon>Eukaryota</taxon>
        <taxon>Fungi</taxon>
        <taxon>Dikarya</taxon>
        <taxon>Ascomycota</taxon>
        <taxon>Pezizomycotina</taxon>
        <taxon>Dothideomycetes</taxon>
        <taxon>Pleosporomycetidae</taxon>
        <taxon>Pleosporales</taxon>
        <taxon>Lophiostomataceae</taxon>
        <taxon>Lophiostoma</taxon>
    </lineage>
</organism>
<feature type="compositionally biased region" description="Low complexity" evidence="1">
    <location>
        <begin position="339"/>
        <end position="348"/>
    </location>
</feature>
<feature type="compositionally biased region" description="Basic and acidic residues" evidence="1">
    <location>
        <begin position="307"/>
        <end position="316"/>
    </location>
</feature>
<reference evidence="2" key="1">
    <citation type="journal article" date="2020" name="Stud. Mycol.">
        <title>101 Dothideomycetes genomes: a test case for predicting lifestyles and emergence of pathogens.</title>
        <authorList>
            <person name="Haridas S."/>
            <person name="Albert R."/>
            <person name="Binder M."/>
            <person name="Bloem J."/>
            <person name="Labutti K."/>
            <person name="Salamov A."/>
            <person name="Andreopoulos B."/>
            <person name="Baker S."/>
            <person name="Barry K."/>
            <person name="Bills G."/>
            <person name="Bluhm B."/>
            <person name="Cannon C."/>
            <person name="Castanera R."/>
            <person name="Culley D."/>
            <person name="Daum C."/>
            <person name="Ezra D."/>
            <person name="Gonzalez J."/>
            <person name="Henrissat B."/>
            <person name="Kuo A."/>
            <person name="Liang C."/>
            <person name="Lipzen A."/>
            <person name="Lutzoni F."/>
            <person name="Magnuson J."/>
            <person name="Mondo S."/>
            <person name="Nolan M."/>
            <person name="Ohm R."/>
            <person name="Pangilinan J."/>
            <person name="Park H.-J."/>
            <person name="Ramirez L."/>
            <person name="Alfaro M."/>
            <person name="Sun H."/>
            <person name="Tritt A."/>
            <person name="Yoshinaga Y."/>
            <person name="Zwiers L.-H."/>
            <person name="Turgeon B."/>
            <person name="Goodwin S."/>
            <person name="Spatafora J."/>
            <person name="Crous P."/>
            <person name="Grigoriev I."/>
        </authorList>
    </citation>
    <scope>NUCLEOTIDE SEQUENCE</scope>
    <source>
        <strain evidence="2">CBS 122681</strain>
    </source>
</reference>
<sequence length="354" mass="39746">MSREHAFSHPSHGQLPLSSSISVGQAVSAALQLNERAPRNRIQAPQERSQAPQPILPPQISRAFAPLQTGMNPHTHIGDRQRNVAPEVSLSIGPEFDEFLDDDGKPWIDTLINNYENLTMVRSSGKRKRSSSIGDQTEAKRVRWIQLQPRSNTRMPRTPRDDDYHSNEGRPRQFNARFIQAPSGANLNSCLPPIGHRFSDISPHPLLLPRKETPYISPYPPPPCTQESTWQPHNTASNQLHGQPEVHRSIEGNMSLPQPRFSNNGDAFDFRNERGNNQSHGWSRVARSIEGNTSLPQPRFLNNGDAFDFRNERDNNQSHGWSRVARSIEGSTSLPQPGPSNNVNPSNSWTERGN</sequence>
<evidence type="ECO:0000313" key="2">
    <source>
        <dbReference type="EMBL" id="KAF2659217.1"/>
    </source>
</evidence>
<protein>
    <submittedName>
        <fullName evidence="2">Uncharacterized protein</fullName>
    </submittedName>
</protein>
<dbReference type="EMBL" id="MU004308">
    <property type="protein sequence ID" value="KAF2659217.1"/>
    <property type="molecule type" value="Genomic_DNA"/>
</dbReference>
<feature type="region of interest" description="Disordered" evidence="1">
    <location>
        <begin position="289"/>
        <end position="354"/>
    </location>
</feature>
<keyword evidence="3" id="KW-1185">Reference proteome</keyword>
<feature type="region of interest" description="Disordered" evidence="1">
    <location>
        <begin position="32"/>
        <end position="57"/>
    </location>
</feature>
<evidence type="ECO:0000313" key="3">
    <source>
        <dbReference type="Proteomes" id="UP000799324"/>
    </source>
</evidence>
<dbReference type="AlphaFoldDB" id="A0A6A6TJ19"/>
<name>A0A6A6TJ19_9PLEO</name>
<gene>
    <name evidence="2" type="ORF">K491DRAFT_202975</name>
</gene>
<evidence type="ECO:0000256" key="1">
    <source>
        <dbReference type="SAM" id="MobiDB-lite"/>
    </source>
</evidence>
<proteinExistence type="predicted"/>
<feature type="region of interest" description="Disordered" evidence="1">
    <location>
        <begin position="121"/>
        <end position="170"/>
    </location>
</feature>